<keyword evidence="2" id="KW-1185">Reference proteome</keyword>
<comment type="caution">
    <text evidence="1">The sequence shown here is derived from an EMBL/GenBank/DDBJ whole genome shotgun (WGS) entry which is preliminary data.</text>
</comment>
<organism evidence="1 2">
    <name type="scientific">Spiromyces aspiralis</name>
    <dbReference type="NCBI Taxonomy" id="68401"/>
    <lineage>
        <taxon>Eukaryota</taxon>
        <taxon>Fungi</taxon>
        <taxon>Fungi incertae sedis</taxon>
        <taxon>Zoopagomycota</taxon>
        <taxon>Kickxellomycotina</taxon>
        <taxon>Kickxellomycetes</taxon>
        <taxon>Kickxellales</taxon>
        <taxon>Kickxellaceae</taxon>
        <taxon>Spiromyces</taxon>
    </lineage>
</organism>
<name>A0ACC1HBZ1_9FUNG</name>
<reference evidence="1" key="1">
    <citation type="submission" date="2022-06" db="EMBL/GenBank/DDBJ databases">
        <title>Phylogenomic reconstructions and comparative analyses of Kickxellomycotina fungi.</title>
        <authorList>
            <person name="Reynolds N.K."/>
            <person name="Stajich J.E."/>
            <person name="Barry K."/>
            <person name="Grigoriev I.V."/>
            <person name="Crous P."/>
            <person name="Smith M.E."/>
        </authorList>
    </citation>
    <scope>NUCLEOTIDE SEQUENCE</scope>
    <source>
        <strain evidence="1">RSA 2271</strain>
    </source>
</reference>
<dbReference type="EMBL" id="JAMZIH010006681">
    <property type="protein sequence ID" value="KAJ1673682.1"/>
    <property type="molecule type" value="Genomic_DNA"/>
</dbReference>
<protein>
    <submittedName>
        <fullName evidence="1">26S proteasome regulatory subunit 6A</fullName>
    </submittedName>
</protein>
<accession>A0ACC1HBZ1</accession>
<feature type="non-terminal residue" evidence="1">
    <location>
        <position position="121"/>
    </location>
</feature>
<gene>
    <name evidence="1" type="primary">RPT5_2</name>
    <name evidence="1" type="ORF">EV182_004767</name>
</gene>
<evidence type="ECO:0000313" key="1">
    <source>
        <dbReference type="EMBL" id="KAJ1673682.1"/>
    </source>
</evidence>
<keyword evidence="1" id="KW-0647">Proteasome</keyword>
<proteinExistence type="predicted"/>
<dbReference type="Proteomes" id="UP001145114">
    <property type="component" value="Unassembled WGS sequence"/>
</dbReference>
<evidence type="ECO:0000313" key="2">
    <source>
        <dbReference type="Proteomes" id="UP001145114"/>
    </source>
</evidence>
<sequence length="121" mass="13741">MSEPSAPTALPQQDHPQQPSAPTDDFTDLDPEILALTNSQIRERMRLIEGETRLFRSEYNRLMEEKTEMLEKIQDTKKKIDLNTTHPHLVSNVVEILEVEPEEDGDGAAIDKEDQIKGKCA</sequence>